<evidence type="ECO:0000259" key="3">
    <source>
        <dbReference type="Pfam" id="PF01515"/>
    </source>
</evidence>
<feature type="domain" description="Phosphate acetyl/butaryl transferase" evidence="3">
    <location>
        <begin position="124"/>
        <end position="184"/>
    </location>
</feature>
<evidence type="ECO:0000256" key="2">
    <source>
        <dbReference type="ARBA" id="ARBA00023315"/>
    </source>
</evidence>
<gene>
    <name evidence="4" type="ORF">R1sor_003586</name>
</gene>
<comment type="caution">
    <text evidence="4">The sequence shown here is derived from an EMBL/GenBank/DDBJ whole genome shotgun (WGS) entry which is preliminary data.</text>
</comment>
<dbReference type="AlphaFoldDB" id="A0ABD3H866"/>
<dbReference type="InterPro" id="IPR002505">
    <property type="entry name" value="PTA_PTB"/>
</dbReference>
<dbReference type="SUPFAM" id="SSF53659">
    <property type="entry name" value="Isocitrate/Isopropylmalate dehydrogenase-like"/>
    <property type="match status" value="1"/>
</dbReference>
<dbReference type="PANTHER" id="PTHR43356">
    <property type="entry name" value="PHOSPHATE ACETYLTRANSFERASE"/>
    <property type="match status" value="1"/>
</dbReference>
<keyword evidence="2" id="KW-0012">Acyltransferase</keyword>
<dbReference type="PANTHER" id="PTHR43356:SF3">
    <property type="entry name" value="PHOSPHATE ACETYLTRANSFERASE"/>
    <property type="match status" value="1"/>
</dbReference>
<dbReference type="Gene3D" id="3.40.50.10950">
    <property type="match status" value="1"/>
</dbReference>
<evidence type="ECO:0000256" key="1">
    <source>
        <dbReference type="ARBA" id="ARBA00022679"/>
    </source>
</evidence>
<evidence type="ECO:0000313" key="5">
    <source>
        <dbReference type="Proteomes" id="UP001633002"/>
    </source>
</evidence>
<evidence type="ECO:0000313" key="4">
    <source>
        <dbReference type="EMBL" id="KAL3685564.1"/>
    </source>
</evidence>
<proteinExistence type="predicted"/>
<dbReference type="Pfam" id="PF01515">
    <property type="entry name" value="PTA_PTB"/>
    <property type="match status" value="1"/>
</dbReference>
<dbReference type="InterPro" id="IPR050500">
    <property type="entry name" value="Phos_Acetyltrans/Butyryltrans"/>
</dbReference>
<dbReference type="EMBL" id="JBJQOH010000006">
    <property type="protein sequence ID" value="KAL3685564.1"/>
    <property type="molecule type" value="Genomic_DNA"/>
</dbReference>
<dbReference type="GO" id="GO:0016746">
    <property type="term" value="F:acyltransferase activity"/>
    <property type="evidence" value="ECO:0007669"/>
    <property type="project" value="UniProtKB-KW"/>
</dbReference>
<dbReference type="InterPro" id="IPR042113">
    <property type="entry name" value="P_AcTrfase_dom1"/>
</dbReference>
<sequence length="218" mass="23797">MAQIPLSDLLAKLPRNGDPRKDSVVITDWSSLAESPTHASAANIAALVLTNGKRPEKCVEQLVQVPISPQRPLETLPSFESSALLSKADATIEPRSYPKIERAQLIFNENVDMDVITKALLKEQPARVHPVLPESSEPRTVQAAGIVLNRDLCEVTLVGNKQAIEQVSKQYRIEVSREHIVDPPVGSVGEDCGLFALHHIPPSWEIVPNVFRLGTLGG</sequence>
<protein>
    <recommendedName>
        <fullName evidence="3">Phosphate acetyl/butaryl transferase domain-containing protein</fullName>
    </recommendedName>
</protein>
<reference evidence="4 5" key="1">
    <citation type="submission" date="2024-09" db="EMBL/GenBank/DDBJ databases">
        <title>Chromosome-scale assembly of Riccia sorocarpa.</title>
        <authorList>
            <person name="Paukszto L."/>
        </authorList>
    </citation>
    <scope>NUCLEOTIDE SEQUENCE [LARGE SCALE GENOMIC DNA]</scope>
    <source>
        <strain evidence="4">LP-2024</strain>
        <tissue evidence="4">Aerial parts of the thallus</tissue>
    </source>
</reference>
<name>A0ABD3H866_9MARC</name>
<keyword evidence="1" id="KW-0808">Transferase</keyword>
<keyword evidence="5" id="KW-1185">Reference proteome</keyword>
<dbReference type="Proteomes" id="UP001633002">
    <property type="component" value="Unassembled WGS sequence"/>
</dbReference>
<organism evidence="4 5">
    <name type="scientific">Riccia sorocarpa</name>
    <dbReference type="NCBI Taxonomy" id="122646"/>
    <lineage>
        <taxon>Eukaryota</taxon>
        <taxon>Viridiplantae</taxon>
        <taxon>Streptophyta</taxon>
        <taxon>Embryophyta</taxon>
        <taxon>Marchantiophyta</taxon>
        <taxon>Marchantiopsida</taxon>
        <taxon>Marchantiidae</taxon>
        <taxon>Marchantiales</taxon>
        <taxon>Ricciaceae</taxon>
        <taxon>Riccia</taxon>
    </lineage>
</organism>
<accession>A0ABD3H866</accession>